<protein>
    <submittedName>
        <fullName evidence="1">Uncharacterized protein</fullName>
    </submittedName>
</protein>
<dbReference type="STRING" id="1465490.SAMN05444277_10966"/>
<evidence type="ECO:0000313" key="2">
    <source>
        <dbReference type="Proteomes" id="UP000199031"/>
    </source>
</evidence>
<gene>
    <name evidence="1" type="ORF">SAMN05444277_10966</name>
</gene>
<dbReference type="Proteomes" id="UP000199031">
    <property type="component" value="Unassembled WGS sequence"/>
</dbReference>
<proteinExistence type="predicted"/>
<organism evidence="1 2">
    <name type="scientific">Parafilimonas terrae</name>
    <dbReference type="NCBI Taxonomy" id="1465490"/>
    <lineage>
        <taxon>Bacteria</taxon>
        <taxon>Pseudomonadati</taxon>
        <taxon>Bacteroidota</taxon>
        <taxon>Chitinophagia</taxon>
        <taxon>Chitinophagales</taxon>
        <taxon>Chitinophagaceae</taxon>
        <taxon>Parafilimonas</taxon>
    </lineage>
</organism>
<evidence type="ECO:0000313" key="1">
    <source>
        <dbReference type="EMBL" id="SFQ33450.1"/>
    </source>
</evidence>
<dbReference type="EMBL" id="FOXQ01000009">
    <property type="protein sequence ID" value="SFQ33450.1"/>
    <property type="molecule type" value="Genomic_DNA"/>
</dbReference>
<dbReference type="AlphaFoldDB" id="A0A1I5XNF7"/>
<reference evidence="1 2" key="1">
    <citation type="submission" date="2016-10" db="EMBL/GenBank/DDBJ databases">
        <authorList>
            <person name="de Groot N.N."/>
        </authorList>
    </citation>
    <scope>NUCLEOTIDE SEQUENCE [LARGE SCALE GENOMIC DNA]</scope>
    <source>
        <strain evidence="1 2">DSM 28286</strain>
    </source>
</reference>
<sequence length="71" mass="8605">MASESNKYKLDRNAFKIRSFEEADDYVRNYKNYSFQERLSIALYLTSIAYQFDKNNPSRLDRNCFKMSKRN</sequence>
<name>A0A1I5XNF7_9BACT</name>
<dbReference type="OrthoDB" id="1366124at2"/>
<keyword evidence="2" id="KW-1185">Reference proteome</keyword>
<accession>A0A1I5XNF7</accession>
<dbReference type="RefSeq" id="WP_090659970.1">
    <property type="nucleotide sequence ID" value="NZ_FOXQ01000009.1"/>
</dbReference>